<dbReference type="InterPro" id="IPR005955">
    <property type="entry name" value="GST_Zeta"/>
</dbReference>
<dbReference type="PROSITE" id="PS50405">
    <property type="entry name" value="GST_CTER"/>
    <property type="match status" value="1"/>
</dbReference>
<evidence type="ECO:0000256" key="1">
    <source>
        <dbReference type="ARBA" id="ARBA00001622"/>
    </source>
</evidence>
<dbReference type="FunFam" id="1.20.1050.10:FF:000010">
    <property type="entry name" value="Maleylacetoacetate isomerase isoform 1"/>
    <property type="match status" value="1"/>
</dbReference>
<dbReference type="InterPro" id="IPR004045">
    <property type="entry name" value="Glutathione_S-Trfase_N"/>
</dbReference>
<keyword evidence="11" id="KW-1185">Reference proteome</keyword>
<evidence type="ECO:0000256" key="5">
    <source>
        <dbReference type="ARBA" id="ARBA00013199"/>
    </source>
</evidence>
<dbReference type="CDD" id="cd03191">
    <property type="entry name" value="GST_C_Zeta"/>
    <property type="match status" value="1"/>
</dbReference>
<dbReference type="PROSITE" id="PS50404">
    <property type="entry name" value="GST_NTER"/>
    <property type="match status" value="1"/>
</dbReference>
<evidence type="ECO:0000256" key="4">
    <source>
        <dbReference type="ARBA" id="ARBA00010007"/>
    </source>
</evidence>
<dbReference type="Pfam" id="PF13417">
    <property type="entry name" value="GST_N_3"/>
    <property type="match status" value="1"/>
</dbReference>
<dbReference type="OrthoDB" id="202840at2759"/>
<dbReference type="EC" id="5.2.1.2" evidence="5"/>
<dbReference type="PANTHER" id="PTHR42673:SF4">
    <property type="entry name" value="MALEYLACETOACETATE ISOMERASE"/>
    <property type="match status" value="1"/>
</dbReference>
<evidence type="ECO:0000259" key="9">
    <source>
        <dbReference type="PROSITE" id="PS50404"/>
    </source>
</evidence>
<dbReference type="NCBIfam" id="TIGR01262">
    <property type="entry name" value="maiA"/>
    <property type="match status" value="1"/>
</dbReference>
<comment type="catalytic activity">
    <reaction evidence="1">
        <text>4-maleylacetoacetate = 4-fumarylacetoacetate</text>
        <dbReference type="Rhea" id="RHEA:14817"/>
        <dbReference type="ChEBI" id="CHEBI:17105"/>
        <dbReference type="ChEBI" id="CHEBI:18034"/>
        <dbReference type="EC" id="5.2.1.2"/>
    </reaction>
</comment>
<name>A0A6P8XL38_DROAB</name>
<dbReference type="Gene3D" id="3.40.30.10">
    <property type="entry name" value="Glutaredoxin"/>
    <property type="match status" value="1"/>
</dbReference>
<dbReference type="InterPro" id="IPR036249">
    <property type="entry name" value="Thioredoxin-like_sf"/>
</dbReference>
<feature type="domain" description="GST N-terminal" evidence="9">
    <location>
        <begin position="30"/>
        <end position="114"/>
    </location>
</feature>
<dbReference type="GO" id="GO:0006572">
    <property type="term" value="P:L-tyrosine catabolic process"/>
    <property type="evidence" value="ECO:0007669"/>
    <property type="project" value="UniProtKB-KW"/>
</dbReference>
<evidence type="ECO:0000259" key="10">
    <source>
        <dbReference type="PROSITE" id="PS50405"/>
    </source>
</evidence>
<comment type="pathway">
    <text evidence="3">Amino-acid degradation; L-phenylalanine degradation; acetoacetate and fumarate from L-phenylalanine: step 5/6.</text>
</comment>
<dbReference type="InterPro" id="IPR034333">
    <property type="entry name" value="GST_Zeta_N"/>
</dbReference>
<evidence type="ECO:0000313" key="12">
    <source>
        <dbReference type="RefSeq" id="XP_034113618.1"/>
    </source>
</evidence>
<sequence>MSFLKHLNSRLSYFAQIGKRMFSSSHCKNEKPILYSYCLSSCSWRVRIALGLKNISYDLKPTSLLKTDAVHSYTPEYRELNPMQQVPVLQIDGQTLCDSVAIMHYLEETRKDTLILPQNPQGRAKVREIVEIICSGIQPLQNRLVLAHLGKEKSIEWAQHWITRGFTGLETVLSSSSGRYCVGDEISMADCCLVPQVFNARRYHVNLDPYPTILRINANLESEQVVIDSHPRKQPDYPKNSLKDPYNC</sequence>
<dbReference type="PANTHER" id="PTHR42673">
    <property type="entry name" value="MALEYLACETOACETATE ISOMERASE"/>
    <property type="match status" value="1"/>
</dbReference>
<evidence type="ECO:0000256" key="3">
    <source>
        <dbReference type="ARBA" id="ARBA00004671"/>
    </source>
</evidence>
<dbReference type="SUPFAM" id="SSF47616">
    <property type="entry name" value="GST C-terminal domain-like"/>
    <property type="match status" value="1"/>
</dbReference>
<accession>A0A6P8XL38</accession>
<dbReference type="SFLD" id="SFLDS00019">
    <property type="entry name" value="Glutathione_Transferase_(cytos"/>
    <property type="match status" value="1"/>
</dbReference>
<feature type="region of interest" description="Disordered" evidence="8">
    <location>
        <begin position="228"/>
        <end position="248"/>
    </location>
</feature>
<dbReference type="AlphaFoldDB" id="A0A6P8XL38"/>
<comment type="similarity">
    <text evidence="4">Belongs to the GST superfamily. Zeta family.</text>
</comment>
<dbReference type="InterPro" id="IPR040079">
    <property type="entry name" value="Glutathione_S-Trfase"/>
</dbReference>
<dbReference type="InterPro" id="IPR010987">
    <property type="entry name" value="Glutathione-S-Trfase_C-like"/>
</dbReference>
<dbReference type="GO" id="GO:0004364">
    <property type="term" value="F:glutathione transferase activity"/>
    <property type="evidence" value="ECO:0007669"/>
    <property type="project" value="TreeGrafter"/>
</dbReference>
<dbReference type="CDD" id="cd03042">
    <property type="entry name" value="GST_N_Zeta"/>
    <property type="match status" value="1"/>
</dbReference>
<keyword evidence="6" id="KW-0828">Tyrosine catabolism</keyword>
<dbReference type="Proteomes" id="UP000515160">
    <property type="component" value="Chromosome 2R"/>
</dbReference>
<gene>
    <name evidence="12" type="primary">LOC117574092</name>
</gene>
<dbReference type="InterPro" id="IPR036282">
    <property type="entry name" value="Glutathione-S-Trfase_C_sf"/>
</dbReference>
<evidence type="ECO:0000256" key="8">
    <source>
        <dbReference type="SAM" id="MobiDB-lite"/>
    </source>
</evidence>
<dbReference type="RefSeq" id="XP_034113618.1">
    <property type="nucleotide sequence ID" value="XM_034257727.2"/>
</dbReference>
<dbReference type="SUPFAM" id="SSF52833">
    <property type="entry name" value="Thioredoxin-like"/>
    <property type="match status" value="1"/>
</dbReference>
<comment type="cofactor">
    <cofactor evidence="2">
        <name>glutathione</name>
        <dbReference type="ChEBI" id="CHEBI:57925"/>
    </cofactor>
</comment>
<evidence type="ECO:0000256" key="2">
    <source>
        <dbReference type="ARBA" id="ARBA00001955"/>
    </source>
</evidence>
<proteinExistence type="inferred from homology"/>
<dbReference type="GO" id="GO:0006559">
    <property type="term" value="P:L-phenylalanine catabolic process"/>
    <property type="evidence" value="ECO:0007669"/>
    <property type="project" value="UniProtKB-UniPathway"/>
</dbReference>
<dbReference type="GeneID" id="117574092"/>
<feature type="domain" description="GST C-terminal" evidence="10">
    <location>
        <begin position="119"/>
        <end position="239"/>
    </location>
</feature>
<dbReference type="Gene3D" id="1.20.1050.10">
    <property type="match status" value="1"/>
</dbReference>
<reference evidence="12" key="1">
    <citation type="submission" date="2025-08" db="UniProtKB">
        <authorList>
            <consortium name="RefSeq"/>
        </authorList>
    </citation>
    <scope>IDENTIFICATION</scope>
    <source>
        <strain evidence="12">15112-1751.03</strain>
        <tissue evidence="12">Whole Adult</tissue>
    </source>
</reference>
<evidence type="ECO:0000256" key="6">
    <source>
        <dbReference type="ARBA" id="ARBA00022878"/>
    </source>
</evidence>
<keyword evidence="12" id="KW-0413">Isomerase</keyword>
<dbReference type="GO" id="GO:0005739">
    <property type="term" value="C:mitochondrion"/>
    <property type="evidence" value="ECO:0007669"/>
    <property type="project" value="TreeGrafter"/>
</dbReference>
<dbReference type="SFLD" id="SFLDG00358">
    <property type="entry name" value="Main_(cytGST)"/>
    <property type="match status" value="1"/>
</dbReference>
<dbReference type="UniPathway" id="UPA00139">
    <property type="reaction ID" value="UER00340"/>
</dbReference>
<dbReference type="InterPro" id="IPR034330">
    <property type="entry name" value="GST_Zeta_C"/>
</dbReference>
<evidence type="ECO:0000313" key="11">
    <source>
        <dbReference type="Proteomes" id="UP000515160"/>
    </source>
</evidence>
<keyword evidence="7" id="KW-0585">Phenylalanine catabolism</keyword>
<dbReference type="GO" id="GO:0016034">
    <property type="term" value="F:maleylacetoacetate isomerase activity"/>
    <property type="evidence" value="ECO:0007669"/>
    <property type="project" value="UniProtKB-EC"/>
</dbReference>
<dbReference type="GO" id="GO:0006749">
    <property type="term" value="P:glutathione metabolic process"/>
    <property type="evidence" value="ECO:0007669"/>
    <property type="project" value="TreeGrafter"/>
</dbReference>
<evidence type="ECO:0000256" key="7">
    <source>
        <dbReference type="ARBA" id="ARBA00023232"/>
    </source>
</evidence>
<organism evidence="11 12">
    <name type="scientific">Drosophila albomicans</name>
    <name type="common">Fruit fly</name>
    <dbReference type="NCBI Taxonomy" id="7291"/>
    <lineage>
        <taxon>Eukaryota</taxon>
        <taxon>Metazoa</taxon>
        <taxon>Ecdysozoa</taxon>
        <taxon>Arthropoda</taxon>
        <taxon>Hexapoda</taxon>
        <taxon>Insecta</taxon>
        <taxon>Pterygota</taxon>
        <taxon>Neoptera</taxon>
        <taxon>Endopterygota</taxon>
        <taxon>Diptera</taxon>
        <taxon>Brachycera</taxon>
        <taxon>Muscomorpha</taxon>
        <taxon>Ephydroidea</taxon>
        <taxon>Drosophilidae</taxon>
        <taxon>Drosophila</taxon>
    </lineage>
</organism>
<protein>
    <recommendedName>
        <fullName evidence="5">maleylacetoacetate isomerase</fullName>
        <ecNumber evidence="5">5.2.1.2</ecNumber>
    </recommendedName>
</protein>